<gene>
    <name evidence="1" type="ORF">PUN28_013416</name>
</gene>
<reference evidence="1 2" key="1">
    <citation type="submission" date="2023-03" db="EMBL/GenBank/DDBJ databases">
        <title>High recombination rates correlate with genetic variation in Cardiocondyla obscurior ants.</title>
        <authorList>
            <person name="Errbii M."/>
        </authorList>
    </citation>
    <scope>NUCLEOTIDE SEQUENCE [LARGE SCALE GENOMIC DNA]</scope>
    <source>
        <strain evidence="1">Alpha-2009</strain>
        <tissue evidence="1">Whole body</tissue>
    </source>
</reference>
<dbReference type="AlphaFoldDB" id="A0AAW2FBL9"/>
<comment type="caution">
    <text evidence="1">The sequence shown here is derived from an EMBL/GenBank/DDBJ whole genome shotgun (WGS) entry which is preliminary data.</text>
</comment>
<sequence length="84" mass="10460">MRNAFRERSHVSFCHLQFYRAFITWLCHRYRDREIRLFCNRRYTLNDSFCITVPRCRAEYLVILRISVERDELLRKLLCKSKAR</sequence>
<organism evidence="1 2">
    <name type="scientific">Cardiocondyla obscurior</name>
    <dbReference type="NCBI Taxonomy" id="286306"/>
    <lineage>
        <taxon>Eukaryota</taxon>
        <taxon>Metazoa</taxon>
        <taxon>Ecdysozoa</taxon>
        <taxon>Arthropoda</taxon>
        <taxon>Hexapoda</taxon>
        <taxon>Insecta</taxon>
        <taxon>Pterygota</taxon>
        <taxon>Neoptera</taxon>
        <taxon>Endopterygota</taxon>
        <taxon>Hymenoptera</taxon>
        <taxon>Apocrita</taxon>
        <taxon>Aculeata</taxon>
        <taxon>Formicoidea</taxon>
        <taxon>Formicidae</taxon>
        <taxon>Myrmicinae</taxon>
        <taxon>Cardiocondyla</taxon>
    </lineage>
</organism>
<name>A0AAW2FBL9_9HYME</name>
<dbReference type="EMBL" id="JADYXP020000013">
    <property type="protein sequence ID" value="KAL0112151.1"/>
    <property type="molecule type" value="Genomic_DNA"/>
</dbReference>
<accession>A0AAW2FBL9</accession>
<keyword evidence="2" id="KW-1185">Reference proteome</keyword>
<evidence type="ECO:0000313" key="2">
    <source>
        <dbReference type="Proteomes" id="UP001430953"/>
    </source>
</evidence>
<protein>
    <submittedName>
        <fullName evidence="1">Uncharacterized protein</fullName>
    </submittedName>
</protein>
<proteinExistence type="predicted"/>
<dbReference type="Proteomes" id="UP001430953">
    <property type="component" value="Unassembled WGS sequence"/>
</dbReference>
<evidence type="ECO:0000313" key="1">
    <source>
        <dbReference type="EMBL" id="KAL0112151.1"/>
    </source>
</evidence>